<dbReference type="RefSeq" id="WP_227625654.1">
    <property type="nucleotide sequence ID" value="NZ_BAZW01000017.1"/>
</dbReference>
<dbReference type="InterPro" id="IPR013766">
    <property type="entry name" value="Thioredoxin_domain"/>
</dbReference>
<dbReference type="Gene3D" id="3.40.30.10">
    <property type="entry name" value="Glutaredoxin"/>
    <property type="match status" value="1"/>
</dbReference>
<gene>
    <name evidence="3" type="ORF">JCM15548_12279</name>
</gene>
<dbReference type="Pfam" id="PF08534">
    <property type="entry name" value="Redoxin"/>
    <property type="match status" value="1"/>
</dbReference>
<dbReference type="InterPro" id="IPR013740">
    <property type="entry name" value="Redoxin"/>
</dbReference>
<evidence type="ECO:0000259" key="2">
    <source>
        <dbReference type="PROSITE" id="PS51352"/>
    </source>
</evidence>
<dbReference type="PANTHER" id="PTHR42852">
    <property type="entry name" value="THIOL:DISULFIDE INTERCHANGE PROTEIN DSBE"/>
    <property type="match status" value="1"/>
</dbReference>
<keyword evidence="1" id="KW-1133">Transmembrane helix</keyword>
<feature type="domain" description="Thioredoxin" evidence="2">
    <location>
        <begin position="49"/>
        <end position="200"/>
    </location>
</feature>
<evidence type="ECO:0000313" key="4">
    <source>
        <dbReference type="Proteomes" id="UP000032900"/>
    </source>
</evidence>
<comment type="caution">
    <text evidence="3">The sequence shown here is derived from an EMBL/GenBank/DDBJ whole genome shotgun (WGS) entry which is preliminary data.</text>
</comment>
<protein>
    <submittedName>
        <fullName evidence="3">Thioredoxin</fullName>
    </submittedName>
</protein>
<dbReference type="EMBL" id="BAZW01000017">
    <property type="protein sequence ID" value="GAO30035.1"/>
    <property type="molecule type" value="Genomic_DNA"/>
</dbReference>
<keyword evidence="4" id="KW-1185">Reference proteome</keyword>
<evidence type="ECO:0000256" key="1">
    <source>
        <dbReference type="SAM" id="Phobius"/>
    </source>
</evidence>
<dbReference type="InterPro" id="IPR036249">
    <property type="entry name" value="Thioredoxin-like_sf"/>
</dbReference>
<dbReference type="InterPro" id="IPR050553">
    <property type="entry name" value="Thioredoxin_ResA/DsbE_sf"/>
</dbReference>
<dbReference type="CDD" id="cd02966">
    <property type="entry name" value="TlpA_like_family"/>
    <property type="match status" value="1"/>
</dbReference>
<dbReference type="PANTHER" id="PTHR42852:SF17">
    <property type="entry name" value="THIOREDOXIN-LIKE PROTEIN HI_1115"/>
    <property type="match status" value="1"/>
</dbReference>
<accession>A0A0E9LYU3</accession>
<dbReference type="PROSITE" id="PS51352">
    <property type="entry name" value="THIOREDOXIN_2"/>
    <property type="match status" value="1"/>
</dbReference>
<reference evidence="3 4" key="1">
    <citation type="journal article" date="2015" name="Microbes Environ.">
        <title>Distribution and evolution of nitrogen fixation genes in the phylum bacteroidetes.</title>
        <authorList>
            <person name="Inoue J."/>
            <person name="Oshima K."/>
            <person name="Suda W."/>
            <person name="Sakamoto M."/>
            <person name="Iino T."/>
            <person name="Noda S."/>
            <person name="Hongoh Y."/>
            <person name="Hattori M."/>
            <person name="Ohkuma M."/>
        </authorList>
    </citation>
    <scope>NUCLEOTIDE SEQUENCE [LARGE SCALE GENOMIC DNA]</scope>
    <source>
        <strain evidence="3">JCM 15548</strain>
    </source>
</reference>
<keyword evidence="1" id="KW-0472">Membrane</keyword>
<dbReference type="Proteomes" id="UP000032900">
    <property type="component" value="Unassembled WGS sequence"/>
</dbReference>
<feature type="transmembrane region" description="Helical" evidence="1">
    <location>
        <begin position="20"/>
        <end position="37"/>
    </location>
</feature>
<proteinExistence type="predicted"/>
<dbReference type="STRING" id="1236989.JCM15548_12279"/>
<dbReference type="GO" id="GO:0016491">
    <property type="term" value="F:oxidoreductase activity"/>
    <property type="evidence" value="ECO:0007669"/>
    <property type="project" value="InterPro"/>
</dbReference>
<name>A0A0E9LYU3_9BACT</name>
<evidence type="ECO:0000313" key="3">
    <source>
        <dbReference type="EMBL" id="GAO30035.1"/>
    </source>
</evidence>
<sequence length="201" mass="23672">MIKIRLRERWEKYKRTKRWWSILLDFLFLVLIVAMLIPEARKSMSAFVVRHTMLSPRESSKTIFLDEEDWRMSLMSYSGDLVELSEMKGRPVFINYWATWCPPCIAEMPSLQNLYNEYKDDVHFVFISNEDPEVVRRFMESRAYDLPLYTVVGRVTEPFETSTLPTTILIGSGGRMVLYKTGAARWDSKKVFSMMDELIAP</sequence>
<dbReference type="SUPFAM" id="SSF52833">
    <property type="entry name" value="Thioredoxin-like"/>
    <property type="match status" value="1"/>
</dbReference>
<dbReference type="AlphaFoldDB" id="A0A0E9LYU3"/>
<organism evidence="3 4">
    <name type="scientific">Geofilum rubicundum JCM 15548</name>
    <dbReference type="NCBI Taxonomy" id="1236989"/>
    <lineage>
        <taxon>Bacteria</taxon>
        <taxon>Pseudomonadati</taxon>
        <taxon>Bacteroidota</taxon>
        <taxon>Bacteroidia</taxon>
        <taxon>Marinilabiliales</taxon>
        <taxon>Marinilabiliaceae</taxon>
        <taxon>Geofilum</taxon>
    </lineage>
</organism>
<keyword evidence="1" id="KW-0812">Transmembrane</keyword>